<dbReference type="PANTHER" id="PTHR12358">
    <property type="entry name" value="SPHINGOSINE KINASE"/>
    <property type="match status" value="1"/>
</dbReference>
<dbReference type="InterPro" id="IPR017438">
    <property type="entry name" value="ATP-NAD_kinase_N"/>
</dbReference>
<dbReference type="OrthoDB" id="530923at2759"/>
<dbReference type="GO" id="GO:0006665">
    <property type="term" value="P:sphingolipid metabolic process"/>
    <property type="evidence" value="ECO:0007669"/>
    <property type="project" value="TreeGrafter"/>
</dbReference>
<dbReference type="GO" id="GO:0001727">
    <property type="term" value="F:lipid kinase activity"/>
    <property type="evidence" value="ECO:0007669"/>
    <property type="project" value="TreeGrafter"/>
</dbReference>
<dbReference type="Pfam" id="PF00781">
    <property type="entry name" value="DAGK_cat"/>
    <property type="match status" value="1"/>
</dbReference>
<evidence type="ECO:0000259" key="1">
    <source>
        <dbReference type="PROSITE" id="PS50146"/>
    </source>
</evidence>
<keyword evidence="2" id="KW-0808">Transferase</keyword>
<dbReference type="Gene3D" id="3.40.50.10330">
    <property type="entry name" value="Probable inorganic polyphosphate/atp-NAD kinase, domain 1"/>
    <property type="match status" value="1"/>
</dbReference>
<dbReference type="InterPro" id="IPR001206">
    <property type="entry name" value="Diacylglycerol_kinase_cat_dom"/>
</dbReference>
<feature type="domain" description="DAGKc" evidence="1">
    <location>
        <begin position="32"/>
        <end position="170"/>
    </location>
</feature>
<dbReference type="PROSITE" id="PS50146">
    <property type="entry name" value="DAGK"/>
    <property type="match status" value="1"/>
</dbReference>
<dbReference type="AlphaFoldDB" id="A0A9N8DI13"/>
<dbReference type="SUPFAM" id="SSF111331">
    <property type="entry name" value="NAD kinase/diacylglycerol kinase-like"/>
    <property type="match status" value="1"/>
</dbReference>
<reference evidence="2" key="1">
    <citation type="submission" date="2020-06" db="EMBL/GenBank/DDBJ databases">
        <authorList>
            <consortium name="Plant Systems Biology data submission"/>
        </authorList>
    </citation>
    <scope>NUCLEOTIDE SEQUENCE</scope>
    <source>
        <strain evidence="2">D6</strain>
    </source>
</reference>
<proteinExistence type="predicted"/>
<sequence length="380" mass="41632">MTKPNRTVRQFLQTHAPRTEFTCSEEEKQKNATNKPCLLIVSSTSGGGTAARLAPKVAKRLAQSFDTVILVPTLHREHARTILMTEPLERYAVAVIVGGDGAFSEAVNGMLSRPDGVTVTMAHFPGGSGNTTAGNTLGYWNGSQSLEHACDVICALKTRPMDVLQVDCDDGTTRYATSTISGGIYVDSLILADRYYRWISTFLGNPGLRYILGLIHGYFMYGARDTGREMKYTIYHNNNQDEESFLMPSFGLALYNSGWVLEDARFGSSTPFSGDMSLSVAKTYLGLGRHLMYQGTVKKENGKLDVNKKYPQYKSVHFDRAVTKVKIEPIVVSDSSSIKSCHGPFKIALDGEMGTGNQEYMTGSITAQVLPGKLNVIVAY</sequence>
<dbReference type="Proteomes" id="UP001153069">
    <property type="component" value="Unassembled WGS sequence"/>
</dbReference>
<evidence type="ECO:0000313" key="2">
    <source>
        <dbReference type="EMBL" id="CAB9502491.1"/>
    </source>
</evidence>
<dbReference type="InterPro" id="IPR016064">
    <property type="entry name" value="NAD/diacylglycerol_kinase_sf"/>
</dbReference>
<dbReference type="InterPro" id="IPR050187">
    <property type="entry name" value="Lipid_Phosphate_FormReg"/>
</dbReference>
<organism evidence="2 3">
    <name type="scientific">Seminavis robusta</name>
    <dbReference type="NCBI Taxonomy" id="568900"/>
    <lineage>
        <taxon>Eukaryota</taxon>
        <taxon>Sar</taxon>
        <taxon>Stramenopiles</taxon>
        <taxon>Ochrophyta</taxon>
        <taxon>Bacillariophyta</taxon>
        <taxon>Bacillariophyceae</taxon>
        <taxon>Bacillariophycidae</taxon>
        <taxon>Naviculales</taxon>
        <taxon>Naviculaceae</taxon>
        <taxon>Seminavis</taxon>
    </lineage>
</organism>
<dbReference type="EMBL" id="CAICTM010000137">
    <property type="protein sequence ID" value="CAB9502491.1"/>
    <property type="molecule type" value="Genomic_DNA"/>
</dbReference>
<evidence type="ECO:0000313" key="3">
    <source>
        <dbReference type="Proteomes" id="UP001153069"/>
    </source>
</evidence>
<name>A0A9N8DI13_9STRA</name>
<protein>
    <submittedName>
        <fullName evidence="2">Sphingosine kinase 1</fullName>
    </submittedName>
</protein>
<keyword evidence="3" id="KW-1185">Reference proteome</keyword>
<comment type="caution">
    <text evidence="2">The sequence shown here is derived from an EMBL/GenBank/DDBJ whole genome shotgun (WGS) entry which is preliminary data.</text>
</comment>
<accession>A0A9N8DI13</accession>
<keyword evidence="2" id="KW-0418">Kinase</keyword>
<dbReference type="GO" id="GO:0016020">
    <property type="term" value="C:membrane"/>
    <property type="evidence" value="ECO:0007669"/>
    <property type="project" value="GOC"/>
</dbReference>
<dbReference type="PANTHER" id="PTHR12358:SF54">
    <property type="entry name" value="SPHINGOSINE KINASE RELATED PROTEIN"/>
    <property type="match status" value="1"/>
</dbReference>
<gene>
    <name evidence="2" type="ORF">SEMRO_138_G064680.1</name>
</gene>